<dbReference type="SUPFAM" id="SSF48264">
    <property type="entry name" value="Cytochrome P450"/>
    <property type="match status" value="1"/>
</dbReference>
<name>A0A6A4ZEW3_9STRA</name>
<dbReference type="OrthoDB" id="1470350at2759"/>
<dbReference type="InterPro" id="IPR017972">
    <property type="entry name" value="Cyt_P450_CS"/>
</dbReference>
<dbReference type="PANTHER" id="PTHR24305">
    <property type="entry name" value="CYTOCHROME P450"/>
    <property type="match status" value="1"/>
</dbReference>
<proteinExistence type="inferred from homology"/>
<dbReference type="InterPro" id="IPR002401">
    <property type="entry name" value="Cyt_P450_E_grp-I"/>
</dbReference>
<dbReference type="EMBL" id="VJMH01000945">
    <property type="protein sequence ID" value="KAF0713743.1"/>
    <property type="molecule type" value="Genomic_DNA"/>
</dbReference>
<dbReference type="InterPro" id="IPR036396">
    <property type="entry name" value="Cyt_P450_sf"/>
</dbReference>
<dbReference type="Gene3D" id="1.10.630.10">
    <property type="entry name" value="Cytochrome P450"/>
    <property type="match status" value="1"/>
</dbReference>
<evidence type="ECO:0008006" key="7">
    <source>
        <dbReference type="Google" id="ProtNLM"/>
    </source>
</evidence>
<comment type="caution">
    <text evidence="5">The sequence shown here is derived from an EMBL/GenBank/DDBJ whole genome shotgun (WGS) entry which is preliminary data.</text>
</comment>
<reference evidence="5" key="1">
    <citation type="submission" date="2019-06" db="EMBL/GenBank/DDBJ databases">
        <title>Genomics analysis of Aphanomyces spp. identifies a new class of oomycete effector associated with host adaptation.</title>
        <authorList>
            <person name="Gaulin E."/>
        </authorList>
    </citation>
    <scope>NUCLEOTIDE SEQUENCE</scope>
    <source>
        <strain evidence="5">CBS 578.67</strain>
    </source>
</reference>
<dbReference type="PRINTS" id="PR00463">
    <property type="entry name" value="EP450I"/>
</dbReference>
<dbReference type="GO" id="GO:0004497">
    <property type="term" value="F:monooxygenase activity"/>
    <property type="evidence" value="ECO:0007669"/>
    <property type="project" value="UniProtKB-KW"/>
</dbReference>
<evidence type="ECO:0000313" key="6">
    <source>
        <dbReference type="EMBL" id="KAF0713743.1"/>
    </source>
</evidence>
<gene>
    <name evidence="6" type="ORF">As57867_004216</name>
    <name evidence="5" type="ORF">As57867_004670</name>
</gene>
<comment type="cofactor">
    <cofactor evidence="1 3">
        <name>heme</name>
        <dbReference type="ChEBI" id="CHEBI:30413"/>
    </cofactor>
</comment>
<comment type="similarity">
    <text evidence="2 4">Belongs to the cytochrome P450 family.</text>
</comment>
<protein>
    <recommendedName>
        <fullName evidence="7">Cytochrome P450</fullName>
    </recommendedName>
</protein>
<dbReference type="Pfam" id="PF00067">
    <property type="entry name" value="p450"/>
    <property type="match status" value="1"/>
</dbReference>
<evidence type="ECO:0000256" key="3">
    <source>
        <dbReference type="PIRSR" id="PIRSR602401-1"/>
    </source>
</evidence>
<keyword evidence="3 4" id="KW-0408">Iron</keyword>
<dbReference type="GO" id="GO:0016705">
    <property type="term" value="F:oxidoreductase activity, acting on paired donors, with incorporation or reduction of molecular oxygen"/>
    <property type="evidence" value="ECO:0007669"/>
    <property type="project" value="InterPro"/>
</dbReference>
<dbReference type="InterPro" id="IPR050121">
    <property type="entry name" value="Cytochrome_P450_monoxygenase"/>
</dbReference>
<keyword evidence="3 4" id="KW-0349">Heme</keyword>
<dbReference type="PANTHER" id="PTHR24305:SF166">
    <property type="entry name" value="CYTOCHROME P450 12A4, MITOCHONDRIAL-RELATED"/>
    <property type="match status" value="1"/>
</dbReference>
<dbReference type="PRINTS" id="PR00385">
    <property type="entry name" value="P450"/>
</dbReference>
<evidence type="ECO:0000313" key="5">
    <source>
        <dbReference type="EMBL" id="KAF0712767.1"/>
    </source>
</evidence>
<feature type="binding site" description="axial binding residue" evidence="3">
    <location>
        <position position="403"/>
    </location>
    <ligand>
        <name>heme</name>
        <dbReference type="ChEBI" id="CHEBI:30413"/>
    </ligand>
    <ligandPart>
        <name>Fe</name>
        <dbReference type="ChEBI" id="CHEBI:18248"/>
    </ligandPart>
</feature>
<organism evidence="5">
    <name type="scientific">Aphanomyces stellatus</name>
    <dbReference type="NCBI Taxonomy" id="120398"/>
    <lineage>
        <taxon>Eukaryota</taxon>
        <taxon>Sar</taxon>
        <taxon>Stramenopiles</taxon>
        <taxon>Oomycota</taxon>
        <taxon>Saprolegniomycetes</taxon>
        <taxon>Saprolegniales</taxon>
        <taxon>Verrucalvaceae</taxon>
        <taxon>Aphanomyces</taxon>
    </lineage>
</organism>
<keyword evidence="3 4" id="KW-0479">Metal-binding</keyword>
<dbReference type="AlphaFoldDB" id="A0A6A4ZEW3"/>
<dbReference type="GO" id="GO:0020037">
    <property type="term" value="F:heme binding"/>
    <property type="evidence" value="ECO:0007669"/>
    <property type="project" value="InterPro"/>
</dbReference>
<sequence>TEIMARVAQWPIAGDFPEPYVSLLKQYGGAVYYRLFLEQRVQLTDPQAVHFVLSSPGFPRNEISRLYFEAMFSGVGLLSSEETQHDDHRKLLNPHFSLANVKASLQKFTDQALRACSTVLDPIADATTPVNLKQVFQRLALNAIGWSAFGYDFDSNDAAHGACQTFQLPASAFIMLGTAAIPGFTKLPLPFFRRRQRAREVLTAIMKDVIQAKSNSLDETTCDLLDRLLESNVASHEAIVHTMTILFTGHETTSAGLAWIFATLASQPSIATRVRDECRTVLATHGALDQWDALADLRFTTAVIQEVLRLNPVTPLLAPRVASEDTFLPMSDGTTIFVPKGATIRIMPAAMHRDPQFWARPNEFVPDRFIDGSRAQAQDQALRDGQSSGSQYFIPFSFGAKNCIGQRFALAELQVIVAILISKYEFHLTGCTNTNHSFNGVTVQPAELEMEIRSVQHKTTDCNFKSIEVK</sequence>
<accession>A0A6A4ZEW3</accession>
<evidence type="ECO:0000256" key="4">
    <source>
        <dbReference type="RuleBase" id="RU000461"/>
    </source>
</evidence>
<dbReference type="GO" id="GO:0005506">
    <property type="term" value="F:iron ion binding"/>
    <property type="evidence" value="ECO:0007669"/>
    <property type="project" value="InterPro"/>
</dbReference>
<evidence type="ECO:0000256" key="1">
    <source>
        <dbReference type="ARBA" id="ARBA00001971"/>
    </source>
</evidence>
<dbReference type="PROSITE" id="PS00086">
    <property type="entry name" value="CYTOCHROME_P450"/>
    <property type="match status" value="1"/>
</dbReference>
<keyword evidence="4" id="KW-0503">Monooxygenase</keyword>
<evidence type="ECO:0000256" key="2">
    <source>
        <dbReference type="ARBA" id="ARBA00010617"/>
    </source>
</evidence>
<dbReference type="InterPro" id="IPR001128">
    <property type="entry name" value="Cyt_P450"/>
</dbReference>
<feature type="non-terminal residue" evidence="5">
    <location>
        <position position="1"/>
    </location>
</feature>
<dbReference type="EMBL" id="VJMH01001191">
    <property type="protein sequence ID" value="KAF0712767.1"/>
    <property type="molecule type" value="Genomic_DNA"/>
</dbReference>
<keyword evidence="4" id="KW-0560">Oxidoreductase</keyword>